<reference evidence="4" key="1">
    <citation type="journal article" date="2023" name="Nat. Commun.">
        <title>Diploid and tetraploid genomes of Acorus and the evolution of monocots.</title>
        <authorList>
            <person name="Ma L."/>
            <person name="Liu K.W."/>
            <person name="Li Z."/>
            <person name="Hsiao Y.Y."/>
            <person name="Qi Y."/>
            <person name="Fu T."/>
            <person name="Tang G.D."/>
            <person name="Zhang D."/>
            <person name="Sun W.H."/>
            <person name="Liu D.K."/>
            <person name="Li Y."/>
            <person name="Chen G.Z."/>
            <person name="Liu X.D."/>
            <person name="Liao X.Y."/>
            <person name="Jiang Y.T."/>
            <person name="Yu X."/>
            <person name="Hao Y."/>
            <person name="Huang J."/>
            <person name="Zhao X.W."/>
            <person name="Ke S."/>
            <person name="Chen Y.Y."/>
            <person name="Wu W.L."/>
            <person name="Hsu J.L."/>
            <person name="Lin Y.F."/>
            <person name="Huang M.D."/>
            <person name="Li C.Y."/>
            <person name="Huang L."/>
            <person name="Wang Z.W."/>
            <person name="Zhao X."/>
            <person name="Zhong W.Y."/>
            <person name="Peng D.H."/>
            <person name="Ahmad S."/>
            <person name="Lan S."/>
            <person name="Zhang J.S."/>
            <person name="Tsai W.C."/>
            <person name="Van de Peer Y."/>
            <person name="Liu Z.J."/>
        </authorList>
    </citation>
    <scope>NUCLEOTIDE SEQUENCE</scope>
    <source>
        <strain evidence="4">CP</strain>
    </source>
</reference>
<dbReference type="FunFam" id="1.25.40.10:FF:000470">
    <property type="entry name" value="Pentatricopeptide repeat-containing protein At5g66520"/>
    <property type="match status" value="1"/>
</dbReference>
<evidence type="ECO:0000256" key="1">
    <source>
        <dbReference type="ARBA" id="ARBA00006643"/>
    </source>
</evidence>
<organism evidence="4 5">
    <name type="scientific">Acorus calamus</name>
    <name type="common">Sweet flag</name>
    <dbReference type="NCBI Taxonomy" id="4465"/>
    <lineage>
        <taxon>Eukaryota</taxon>
        <taxon>Viridiplantae</taxon>
        <taxon>Streptophyta</taxon>
        <taxon>Embryophyta</taxon>
        <taxon>Tracheophyta</taxon>
        <taxon>Spermatophyta</taxon>
        <taxon>Magnoliopsida</taxon>
        <taxon>Liliopsida</taxon>
        <taxon>Acoraceae</taxon>
        <taxon>Acorus</taxon>
    </lineage>
</organism>
<dbReference type="Pfam" id="PF13041">
    <property type="entry name" value="PPR_2"/>
    <property type="match status" value="2"/>
</dbReference>
<dbReference type="NCBIfam" id="TIGR00756">
    <property type="entry name" value="PPR"/>
    <property type="match status" value="7"/>
</dbReference>
<dbReference type="Pfam" id="PF01535">
    <property type="entry name" value="PPR"/>
    <property type="match status" value="5"/>
</dbReference>
<dbReference type="AlphaFoldDB" id="A0AAV9FV55"/>
<keyword evidence="2" id="KW-0677">Repeat</keyword>
<feature type="repeat" description="PPR" evidence="3">
    <location>
        <begin position="157"/>
        <end position="187"/>
    </location>
</feature>
<dbReference type="InterPro" id="IPR046848">
    <property type="entry name" value="E_motif"/>
</dbReference>
<feature type="repeat" description="PPR" evidence="3">
    <location>
        <begin position="252"/>
        <end position="282"/>
    </location>
</feature>
<evidence type="ECO:0000256" key="3">
    <source>
        <dbReference type="PROSITE-ProRule" id="PRU00708"/>
    </source>
</evidence>
<dbReference type="EMBL" id="JAUJYO010000001">
    <property type="protein sequence ID" value="KAK1327067.1"/>
    <property type="molecule type" value="Genomic_DNA"/>
</dbReference>
<dbReference type="FunFam" id="1.25.40.10:FF:000690">
    <property type="entry name" value="Pentatricopeptide repeat-containing protein"/>
    <property type="match status" value="1"/>
</dbReference>
<sequence length="611" mass="68551">MLTPATASSHPPPFPKPPSKINKSLLHFPDLCTCPREIQQSHAQLIKTGLDKTTLHPTKLLTFYALSPDHSDLTKAISIFDRIDSPDSFAWNTLIRAYNNHNLSQNALLLFCRLVHHSFLVDHYTLAFVVTACANSRAFEEGKQVQAWAVKLGFARDAYVSNTLMRFYCARGLLEDARRVFDGMRDPDLVSWNTLLHGYVEAGEIDLARRLFDRMDERDGFSWNTMMGAYAERGDAVSALGLFSDMPLMERGVVSWNCLLDAYVRAGEIDHALDAFRSMSVKKNVVSWSTVIAGCVRGRLYEEALKLFREMQLQRIKPNRVTLLNILPAIANSGSISICDWVFSCVEQNGFRLDDKLGSGLINAYSSCGSIDRARQVFERIKKDIYSWNSMMLALATNGRSSDTMDLFLKMSSENLMPNDVTFVALLKACSHGGLVEEGLNYFRSMRDEYSIEPDIVHYGCVVDLLGRAGRLGDAQELILRLPFKPNSIIWNSLLGACRVHGDMDLAEWVAEKLTEIDPLDHSPFVVVSNMYASSGCWMDVEKVRDAIGRDGLRKLAGWSSIEVDGVVHEFGSRDSTHQRAGEIYALLHGFQSHSKSMDSLQRIDQVVIIP</sequence>
<dbReference type="GO" id="GO:0003729">
    <property type="term" value="F:mRNA binding"/>
    <property type="evidence" value="ECO:0007669"/>
    <property type="project" value="UniProtKB-ARBA"/>
</dbReference>
<dbReference type="InterPro" id="IPR011990">
    <property type="entry name" value="TPR-like_helical_dom_sf"/>
</dbReference>
<comment type="similarity">
    <text evidence="1">Belongs to the PPR family. PCMP-H subfamily.</text>
</comment>
<dbReference type="GO" id="GO:0009451">
    <property type="term" value="P:RNA modification"/>
    <property type="evidence" value="ECO:0007669"/>
    <property type="project" value="InterPro"/>
</dbReference>
<dbReference type="Gene3D" id="1.25.40.10">
    <property type="entry name" value="Tetratricopeptide repeat domain"/>
    <property type="match status" value="4"/>
</dbReference>
<evidence type="ECO:0000313" key="4">
    <source>
        <dbReference type="EMBL" id="KAK1327067.1"/>
    </source>
</evidence>
<comment type="caution">
    <text evidence="4">The sequence shown here is derived from an EMBL/GenBank/DDBJ whole genome shotgun (WGS) entry which is preliminary data.</text>
</comment>
<dbReference type="InterPro" id="IPR002885">
    <property type="entry name" value="PPR_rpt"/>
</dbReference>
<dbReference type="InterPro" id="IPR046960">
    <property type="entry name" value="PPR_At4g14850-like_plant"/>
</dbReference>
<dbReference type="Proteomes" id="UP001180020">
    <property type="component" value="Unassembled WGS sequence"/>
</dbReference>
<feature type="repeat" description="PPR" evidence="3">
    <location>
        <begin position="384"/>
        <end position="418"/>
    </location>
</feature>
<keyword evidence="5" id="KW-1185">Reference proteome</keyword>
<dbReference type="PROSITE" id="PS51375">
    <property type="entry name" value="PPR"/>
    <property type="match status" value="6"/>
</dbReference>
<feature type="repeat" description="PPR" evidence="3">
    <location>
        <begin position="188"/>
        <end position="218"/>
    </location>
</feature>
<proteinExistence type="inferred from homology"/>
<protein>
    <submittedName>
        <fullName evidence="4">Pentatricopeptide repeat-containing protein</fullName>
    </submittedName>
</protein>
<gene>
    <name evidence="4" type="primary">PCMP-H61</name>
    <name evidence="4" type="ORF">QJS10_CPA01g01212</name>
</gene>
<dbReference type="Pfam" id="PF20431">
    <property type="entry name" value="E_motif"/>
    <property type="match status" value="1"/>
</dbReference>
<feature type="repeat" description="PPR" evidence="3">
    <location>
        <begin position="284"/>
        <end position="318"/>
    </location>
</feature>
<feature type="repeat" description="PPR" evidence="3">
    <location>
        <begin position="419"/>
        <end position="449"/>
    </location>
</feature>
<accession>A0AAV9FV55</accession>
<reference evidence="4" key="2">
    <citation type="submission" date="2023-06" db="EMBL/GenBank/DDBJ databases">
        <authorList>
            <person name="Ma L."/>
            <person name="Liu K.-W."/>
            <person name="Li Z."/>
            <person name="Hsiao Y.-Y."/>
            <person name="Qi Y."/>
            <person name="Fu T."/>
            <person name="Tang G."/>
            <person name="Zhang D."/>
            <person name="Sun W.-H."/>
            <person name="Liu D.-K."/>
            <person name="Li Y."/>
            <person name="Chen G.-Z."/>
            <person name="Liu X.-D."/>
            <person name="Liao X.-Y."/>
            <person name="Jiang Y.-T."/>
            <person name="Yu X."/>
            <person name="Hao Y."/>
            <person name="Huang J."/>
            <person name="Zhao X.-W."/>
            <person name="Ke S."/>
            <person name="Chen Y.-Y."/>
            <person name="Wu W.-L."/>
            <person name="Hsu J.-L."/>
            <person name="Lin Y.-F."/>
            <person name="Huang M.-D."/>
            <person name="Li C.-Y."/>
            <person name="Huang L."/>
            <person name="Wang Z.-W."/>
            <person name="Zhao X."/>
            <person name="Zhong W.-Y."/>
            <person name="Peng D.-H."/>
            <person name="Ahmad S."/>
            <person name="Lan S."/>
            <person name="Zhang J.-S."/>
            <person name="Tsai W.-C."/>
            <person name="Van De Peer Y."/>
            <person name="Liu Z.-J."/>
        </authorList>
    </citation>
    <scope>NUCLEOTIDE SEQUENCE</scope>
    <source>
        <strain evidence="4">CP</strain>
        <tissue evidence="4">Leaves</tissue>
    </source>
</reference>
<dbReference type="PANTHER" id="PTHR47926">
    <property type="entry name" value="PENTATRICOPEPTIDE REPEAT-CONTAINING PROTEIN"/>
    <property type="match status" value="1"/>
</dbReference>
<evidence type="ECO:0000256" key="2">
    <source>
        <dbReference type="ARBA" id="ARBA00022737"/>
    </source>
</evidence>
<evidence type="ECO:0000313" key="5">
    <source>
        <dbReference type="Proteomes" id="UP001180020"/>
    </source>
</evidence>
<name>A0AAV9FV55_ACOCL</name>